<accession>A0A2U1P904</accession>
<sequence length="90" mass="9967">MNSNKNKKPGWSNYFPKVAEESSDSGFEQLHAYASKTGTSANIADAKQAFKERVKVLGLANKETCEKLGIKSFEVKSPQMEKDHGLNAFQ</sequence>
<protein>
    <submittedName>
        <fullName evidence="1">Uncharacterized protein</fullName>
    </submittedName>
</protein>
<name>A0A2U1P904_ARTAN</name>
<dbReference type="AlphaFoldDB" id="A0A2U1P904"/>
<organism evidence="1 2">
    <name type="scientific">Artemisia annua</name>
    <name type="common">Sweet wormwood</name>
    <dbReference type="NCBI Taxonomy" id="35608"/>
    <lineage>
        <taxon>Eukaryota</taxon>
        <taxon>Viridiplantae</taxon>
        <taxon>Streptophyta</taxon>
        <taxon>Embryophyta</taxon>
        <taxon>Tracheophyta</taxon>
        <taxon>Spermatophyta</taxon>
        <taxon>Magnoliopsida</taxon>
        <taxon>eudicotyledons</taxon>
        <taxon>Gunneridae</taxon>
        <taxon>Pentapetalae</taxon>
        <taxon>asterids</taxon>
        <taxon>campanulids</taxon>
        <taxon>Asterales</taxon>
        <taxon>Asteraceae</taxon>
        <taxon>Asteroideae</taxon>
        <taxon>Anthemideae</taxon>
        <taxon>Artemisiinae</taxon>
        <taxon>Artemisia</taxon>
    </lineage>
</organism>
<proteinExistence type="predicted"/>
<evidence type="ECO:0000313" key="2">
    <source>
        <dbReference type="Proteomes" id="UP000245207"/>
    </source>
</evidence>
<dbReference type="EMBL" id="PKPP01001496">
    <property type="protein sequence ID" value="PWA82222.1"/>
    <property type="molecule type" value="Genomic_DNA"/>
</dbReference>
<comment type="caution">
    <text evidence="1">The sequence shown here is derived from an EMBL/GenBank/DDBJ whole genome shotgun (WGS) entry which is preliminary data.</text>
</comment>
<gene>
    <name evidence="1" type="ORF">CTI12_AA179650</name>
</gene>
<reference evidence="1 2" key="1">
    <citation type="journal article" date="2018" name="Mol. Plant">
        <title>The genome of Artemisia annua provides insight into the evolution of Asteraceae family and artemisinin biosynthesis.</title>
        <authorList>
            <person name="Shen Q."/>
            <person name="Zhang L."/>
            <person name="Liao Z."/>
            <person name="Wang S."/>
            <person name="Yan T."/>
            <person name="Shi P."/>
            <person name="Liu M."/>
            <person name="Fu X."/>
            <person name="Pan Q."/>
            <person name="Wang Y."/>
            <person name="Lv Z."/>
            <person name="Lu X."/>
            <person name="Zhang F."/>
            <person name="Jiang W."/>
            <person name="Ma Y."/>
            <person name="Chen M."/>
            <person name="Hao X."/>
            <person name="Li L."/>
            <person name="Tang Y."/>
            <person name="Lv G."/>
            <person name="Zhou Y."/>
            <person name="Sun X."/>
            <person name="Brodelius P.E."/>
            <person name="Rose J.K.C."/>
            <person name="Tang K."/>
        </authorList>
    </citation>
    <scope>NUCLEOTIDE SEQUENCE [LARGE SCALE GENOMIC DNA]</scope>
    <source>
        <strain evidence="2">cv. Huhao1</strain>
        <tissue evidence="1">Leaf</tissue>
    </source>
</reference>
<keyword evidence="2" id="KW-1185">Reference proteome</keyword>
<dbReference type="Proteomes" id="UP000245207">
    <property type="component" value="Unassembled WGS sequence"/>
</dbReference>
<evidence type="ECO:0000313" key="1">
    <source>
        <dbReference type="EMBL" id="PWA82222.1"/>
    </source>
</evidence>